<dbReference type="RefSeq" id="WP_380018460.1">
    <property type="nucleotide sequence ID" value="NZ_JBHSHD010000001.1"/>
</dbReference>
<feature type="transmembrane region" description="Helical" evidence="8">
    <location>
        <begin position="134"/>
        <end position="153"/>
    </location>
</feature>
<evidence type="ECO:0000256" key="5">
    <source>
        <dbReference type="ARBA" id="ARBA00022801"/>
    </source>
</evidence>
<evidence type="ECO:0000313" key="9">
    <source>
        <dbReference type="EMBL" id="MFC4818731.1"/>
    </source>
</evidence>
<keyword evidence="6 8" id="KW-1133">Transmembrane helix</keyword>
<keyword evidence="5 9" id="KW-0378">Hydrolase</keyword>
<reference evidence="10" key="1">
    <citation type="journal article" date="2019" name="Int. J. Syst. Evol. Microbiol.">
        <title>The Global Catalogue of Microorganisms (GCM) 10K type strain sequencing project: providing services to taxonomists for standard genome sequencing and annotation.</title>
        <authorList>
            <consortium name="The Broad Institute Genomics Platform"/>
            <consortium name="The Broad Institute Genome Sequencing Center for Infectious Disease"/>
            <person name="Wu L."/>
            <person name="Ma J."/>
        </authorList>
    </citation>
    <scope>NUCLEOTIDE SEQUENCE [LARGE SCALE GENOMIC DNA]</scope>
    <source>
        <strain evidence="10">CCUG 30340</strain>
    </source>
</reference>
<dbReference type="InterPro" id="IPR019127">
    <property type="entry name" value="Exosortase"/>
</dbReference>
<proteinExistence type="predicted"/>
<evidence type="ECO:0000256" key="2">
    <source>
        <dbReference type="ARBA" id="ARBA00022475"/>
    </source>
</evidence>
<name>A0ABV9QPH4_9GAMM</name>
<dbReference type="InterPro" id="IPR026392">
    <property type="entry name" value="Exo/Archaeosortase_dom"/>
</dbReference>
<evidence type="ECO:0000256" key="7">
    <source>
        <dbReference type="ARBA" id="ARBA00023136"/>
    </source>
</evidence>
<dbReference type="EC" id="3.4.22.-" evidence="9"/>
<dbReference type="Proteomes" id="UP001595886">
    <property type="component" value="Unassembled WGS sequence"/>
</dbReference>
<feature type="transmembrane region" description="Helical" evidence="8">
    <location>
        <begin position="31"/>
        <end position="54"/>
    </location>
</feature>
<dbReference type="NCBIfam" id="TIGR04178">
    <property type="entry name" value="exo_archaeo"/>
    <property type="match status" value="1"/>
</dbReference>
<dbReference type="EMBL" id="JBHSHD010000001">
    <property type="protein sequence ID" value="MFC4818731.1"/>
    <property type="molecule type" value="Genomic_DNA"/>
</dbReference>
<dbReference type="Pfam" id="PF09721">
    <property type="entry name" value="Exosortase_EpsH"/>
    <property type="match status" value="1"/>
</dbReference>
<keyword evidence="4 8" id="KW-0812">Transmembrane</keyword>
<keyword evidence="3" id="KW-0645">Protease</keyword>
<dbReference type="InterPro" id="IPR026441">
    <property type="entry name" value="Exosort_XrtH"/>
</dbReference>
<gene>
    <name evidence="9" type="primary">xrtH</name>
    <name evidence="9" type="ORF">ACFO6Q_00230</name>
</gene>
<evidence type="ECO:0000313" key="10">
    <source>
        <dbReference type="Proteomes" id="UP001595886"/>
    </source>
</evidence>
<keyword evidence="7 8" id="KW-0472">Membrane</keyword>
<comment type="subcellular location">
    <subcellularLocation>
        <location evidence="1">Cell membrane</location>
        <topology evidence="1">Multi-pass membrane protein</topology>
    </subcellularLocation>
</comment>
<protein>
    <submittedName>
        <fullName evidence="9">Exosortase H</fullName>
        <ecNumber evidence="9">3.4.22.-</ecNumber>
    </submittedName>
</protein>
<evidence type="ECO:0000256" key="6">
    <source>
        <dbReference type="ARBA" id="ARBA00022989"/>
    </source>
</evidence>
<accession>A0ABV9QPH4</accession>
<evidence type="ECO:0000256" key="3">
    <source>
        <dbReference type="ARBA" id="ARBA00022670"/>
    </source>
</evidence>
<evidence type="ECO:0000256" key="1">
    <source>
        <dbReference type="ARBA" id="ARBA00004651"/>
    </source>
</evidence>
<keyword evidence="2" id="KW-1003">Cell membrane</keyword>
<feature type="transmembrane region" description="Helical" evidence="8">
    <location>
        <begin position="99"/>
        <end position="122"/>
    </location>
</feature>
<keyword evidence="10" id="KW-1185">Reference proteome</keyword>
<organism evidence="9 10">
    <name type="scientific">Dokdonella ginsengisoli</name>
    <dbReference type="NCBI Taxonomy" id="363846"/>
    <lineage>
        <taxon>Bacteria</taxon>
        <taxon>Pseudomonadati</taxon>
        <taxon>Pseudomonadota</taxon>
        <taxon>Gammaproteobacteria</taxon>
        <taxon>Lysobacterales</taxon>
        <taxon>Rhodanobacteraceae</taxon>
        <taxon>Dokdonella</taxon>
    </lineage>
</organism>
<evidence type="ECO:0000256" key="4">
    <source>
        <dbReference type="ARBA" id="ARBA00022692"/>
    </source>
</evidence>
<feature type="transmembrane region" description="Helical" evidence="8">
    <location>
        <begin position="75"/>
        <end position="93"/>
    </location>
</feature>
<dbReference type="NCBIfam" id="TIGR04177">
    <property type="entry name" value="exosort_XrtH"/>
    <property type="match status" value="1"/>
</dbReference>
<evidence type="ECO:0000256" key="8">
    <source>
        <dbReference type="SAM" id="Phobius"/>
    </source>
</evidence>
<dbReference type="GO" id="GO:0016787">
    <property type="term" value="F:hydrolase activity"/>
    <property type="evidence" value="ECO:0007669"/>
    <property type="project" value="UniProtKB-KW"/>
</dbReference>
<sequence>MLRFIVLFLFFLAALFVLELLQPVEHYVILPFTAAIAQVCVWIVSLFDPHAIAYGKILQSTTSDFAISIERGCNGVEAVIILVSAMLAFPAPWKHKLAGIGIGFVAIQALNLVRIISLFYLGQWSRLWFEWFHLYLWQALIVLDALVVFLIWLRYLPRPAPAPTQAPTQAPAGA</sequence>
<comment type="caution">
    <text evidence="9">The sequence shown here is derived from an EMBL/GenBank/DDBJ whole genome shotgun (WGS) entry which is preliminary data.</text>
</comment>